<dbReference type="SMART" id="SM00326">
    <property type="entry name" value="SH3"/>
    <property type="match status" value="1"/>
</dbReference>
<dbReference type="CDD" id="cd06890">
    <property type="entry name" value="PX_Bem1p"/>
    <property type="match status" value="1"/>
</dbReference>
<dbReference type="SUPFAM" id="SSF50044">
    <property type="entry name" value="SH3-domain"/>
    <property type="match status" value="1"/>
</dbReference>
<dbReference type="OrthoDB" id="548867at2759"/>
<dbReference type="GO" id="GO:0005737">
    <property type="term" value="C:cytoplasm"/>
    <property type="evidence" value="ECO:0007669"/>
    <property type="project" value="TreeGrafter"/>
</dbReference>
<feature type="region of interest" description="Disordered" evidence="4">
    <location>
        <begin position="1"/>
        <end position="44"/>
    </location>
</feature>
<reference evidence="7 8" key="1">
    <citation type="submission" date="2020-12" db="EMBL/GenBank/DDBJ databases">
        <title>Effect of drift, selection, and recombination on the evolution of hybrid genomes in Candida yeast pathogens.</title>
        <authorList>
            <person name="Mixao V."/>
            <person name="Ksiezopolska E."/>
            <person name="Saus E."/>
            <person name="Boekhout T."/>
            <person name="Gacser A."/>
            <person name="Gabaldon T."/>
        </authorList>
    </citation>
    <scope>NUCLEOTIDE SEQUENCE [LARGE SCALE GENOMIC DNA]</scope>
    <source>
        <strain evidence="7 8">BP57</strain>
    </source>
</reference>
<proteinExistence type="predicted"/>
<dbReference type="CDD" id="cd00174">
    <property type="entry name" value="SH3"/>
    <property type="match status" value="1"/>
</dbReference>
<organism evidence="7 8">
    <name type="scientific">Candida metapsilosis</name>
    <dbReference type="NCBI Taxonomy" id="273372"/>
    <lineage>
        <taxon>Eukaryota</taxon>
        <taxon>Fungi</taxon>
        <taxon>Dikarya</taxon>
        <taxon>Ascomycota</taxon>
        <taxon>Saccharomycotina</taxon>
        <taxon>Pichiomycetes</taxon>
        <taxon>Debaryomycetaceae</taxon>
        <taxon>Candida/Lodderomyces clade</taxon>
        <taxon>Candida</taxon>
    </lineage>
</organism>
<dbReference type="Gene3D" id="2.30.30.40">
    <property type="entry name" value="SH3 Domains"/>
    <property type="match status" value="1"/>
</dbReference>
<feature type="compositionally biased region" description="Basic residues" evidence="4">
    <location>
        <begin position="491"/>
        <end position="500"/>
    </location>
</feature>
<gene>
    <name evidence="7" type="ORF">I9W82_000259</name>
</gene>
<dbReference type="AlphaFoldDB" id="A0A8H7ZJ54"/>
<dbReference type="EMBL" id="JAEOAQ010000001">
    <property type="protein sequence ID" value="KAG5421169.1"/>
    <property type="molecule type" value="Genomic_DNA"/>
</dbReference>
<keyword evidence="1 3" id="KW-0728">SH3 domain</keyword>
<accession>A0A8H7ZJ54</accession>
<dbReference type="SUPFAM" id="SSF64268">
    <property type="entry name" value="PX domain"/>
    <property type="match status" value="1"/>
</dbReference>
<feature type="compositionally biased region" description="Basic residues" evidence="4">
    <location>
        <begin position="24"/>
        <end position="37"/>
    </location>
</feature>
<evidence type="ECO:0000313" key="7">
    <source>
        <dbReference type="EMBL" id="KAG5421169.1"/>
    </source>
</evidence>
<dbReference type="PROSITE" id="PS50002">
    <property type="entry name" value="SH3"/>
    <property type="match status" value="1"/>
</dbReference>
<sequence>MITMVSPASSHHPESPKLNESSHHRLHHMKTTKRSKSVKTPTISAPLSISGQLRSLTISGPRTEKKQVEETISNKFRPTIILVAKYSFTAESSNELSVTKGDILKLLDHPRDGWVLVKYIDKVHPPGLIPATYLDIAVNDHINPITLSWLHGVENPDIVKDHNYLNLQFNKVEAVFQTINNKAYPVSASISNFFLFKDRYWYRLDVKYSDKSRAHLCRYYQDFYNLHITLLDLVSSISQSAKSDELKLPKLPEPLPTTTTLNHYENRGTSGDSTKIEKSFEQETAQVNMLLKRCNDLNVYINKLILNKYFQTSEELIAWLELTYKDLPGFICQASDGDNEEELTNDEINSRILPDSIDILKVCEERKLQHEQQMEALSKEQEAEVINEVDEADLPIRTKSKNIYNNYQQASHIMAQASRQNSVKLGRTNSKSSPFNSARASDSPNNSPRMFHGGVDHKDYIDTSLNSASTTFSRIDEEDQTVAYSPDTSRGSHKVSRKNSQKPSKESNPSTQFTGSQVMSPKNSLHGASDAFSSSNPQSSPHFKQKPPPMGSPVFYSPSNPYSPKLGSVPKVKSQSPYQSVNPYDKPYQAPQSMPPKMSPMSVNPNVFPVSGYTNVGSPNANLYNAQISPTSVYSKTSSSPSPTSVNSLSHQYLKCKIVNPHDKTIVLSLPKSQIRTIGDLKNLVKSNVFYNKLFIKLPNLNNFENIDVVRFNIAEFLKFHDKVLLRIA</sequence>
<dbReference type="GO" id="GO:0030674">
    <property type="term" value="F:protein-macromolecule adaptor activity"/>
    <property type="evidence" value="ECO:0007669"/>
    <property type="project" value="TreeGrafter"/>
</dbReference>
<dbReference type="GO" id="GO:0030447">
    <property type="term" value="P:filamentous growth"/>
    <property type="evidence" value="ECO:0007669"/>
    <property type="project" value="UniProtKB-ARBA"/>
</dbReference>
<dbReference type="InterPro" id="IPR051228">
    <property type="entry name" value="NADPH_Oxidase/PX-Domain"/>
</dbReference>
<dbReference type="GO" id="GO:0035091">
    <property type="term" value="F:phosphatidylinositol binding"/>
    <property type="evidence" value="ECO:0007669"/>
    <property type="project" value="InterPro"/>
</dbReference>
<dbReference type="InterPro" id="IPR036871">
    <property type="entry name" value="PX_dom_sf"/>
</dbReference>
<feature type="region of interest" description="Disordered" evidence="4">
    <location>
        <begin position="248"/>
        <end position="274"/>
    </location>
</feature>
<dbReference type="GeneID" id="93648888"/>
<feature type="compositionally biased region" description="Polar residues" evidence="4">
    <location>
        <begin position="573"/>
        <end position="582"/>
    </location>
</feature>
<feature type="region of interest" description="Disordered" evidence="4">
    <location>
        <begin position="417"/>
        <end position="458"/>
    </location>
</feature>
<feature type="compositionally biased region" description="Basic and acidic residues" evidence="4">
    <location>
        <begin position="11"/>
        <end position="23"/>
    </location>
</feature>
<feature type="compositionally biased region" description="Polar residues" evidence="4">
    <location>
        <begin position="506"/>
        <end position="523"/>
    </location>
</feature>
<protein>
    <recommendedName>
        <fullName evidence="9">Bud emergence protein 1</fullName>
    </recommendedName>
</protein>
<feature type="domain" description="PX" evidence="6">
    <location>
        <begin position="180"/>
        <end position="327"/>
    </location>
</feature>
<feature type="domain" description="SH3" evidence="5">
    <location>
        <begin position="77"/>
        <end position="139"/>
    </location>
</feature>
<dbReference type="InterPro" id="IPR035550">
    <property type="entry name" value="Bem1/Scd2_PX"/>
</dbReference>
<dbReference type="GO" id="GO:0043332">
    <property type="term" value="C:mating projection tip"/>
    <property type="evidence" value="ECO:0007669"/>
    <property type="project" value="TreeGrafter"/>
</dbReference>
<dbReference type="Pfam" id="PF00787">
    <property type="entry name" value="PX"/>
    <property type="match status" value="1"/>
</dbReference>
<evidence type="ECO:0000259" key="6">
    <source>
        <dbReference type="PROSITE" id="PS50195"/>
    </source>
</evidence>
<evidence type="ECO:0008006" key="9">
    <source>
        <dbReference type="Google" id="ProtNLM"/>
    </source>
</evidence>
<keyword evidence="8" id="KW-1185">Reference proteome</keyword>
<dbReference type="PROSITE" id="PS50195">
    <property type="entry name" value="PX"/>
    <property type="match status" value="1"/>
</dbReference>
<dbReference type="SMART" id="SM00312">
    <property type="entry name" value="PX"/>
    <property type="match status" value="1"/>
</dbReference>
<dbReference type="InterPro" id="IPR001452">
    <property type="entry name" value="SH3_domain"/>
</dbReference>
<dbReference type="InterPro" id="IPR001683">
    <property type="entry name" value="PX_dom"/>
</dbReference>
<dbReference type="RefSeq" id="XP_067550285.1">
    <property type="nucleotide sequence ID" value="XM_067691461.1"/>
</dbReference>
<dbReference type="Proteomes" id="UP000669133">
    <property type="component" value="Unassembled WGS sequence"/>
</dbReference>
<dbReference type="GO" id="GO:0000747">
    <property type="term" value="P:conjugation with cellular fusion"/>
    <property type="evidence" value="ECO:0007669"/>
    <property type="project" value="TreeGrafter"/>
</dbReference>
<evidence type="ECO:0000256" key="4">
    <source>
        <dbReference type="SAM" id="MobiDB-lite"/>
    </source>
</evidence>
<name>A0A8H7ZJ54_9ASCO</name>
<dbReference type="PANTHER" id="PTHR15706">
    <property type="entry name" value="SH3 MULTIPLE DOMAIN"/>
    <property type="match status" value="1"/>
</dbReference>
<keyword evidence="2" id="KW-0677">Repeat</keyword>
<dbReference type="InterPro" id="IPR036028">
    <property type="entry name" value="SH3-like_dom_sf"/>
</dbReference>
<evidence type="ECO:0000259" key="5">
    <source>
        <dbReference type="PROSITE" id="PS50002"/>
    </source>
</evidence>
<comment type="caution">
    <text evidence="7">The sequence shown here is derived from an EMBL/GenBank/DDBJ whole genome shotgun (WGS) entry which is preliminary data.</text>
</comment>
<evidence type="ECO:0000256" key="3">
    <source>
        <dbReference type="PROSITE-ProRule" id="PRU00192"/>
    </source>
</evidence>
<dbReference type="PANTHER" id="PTHR15706:SF2">
    <property type="entry name" value="SH3 AND PX DOMAIN-CONTAINING PROTEIN 2A"/>
    <property type="match status" value="1"/>
</dbReference>
<evidence type="ECO:0000313" key="8">
    <source>
        <dbReference type="Proteomes" id="UP000669133"/>
    </source>
</evidence>
<evidence type="ECO:0000256" key="2">
    <source>
        <dbReference type="ARBA" id="ARBA00022737"/>
    </source>
</evidence>
<feature type="compositionally biased region" description="Polar residues" evidence="4">
    <location>
        <begin position="531"/>
        <end position="542"/>
    </location>
</feature>
<dbReference type="Pfam" id="PF00018">
    <property type="entry name" value="SH3_1"/>
    <property type="match status" value="1"/>
</dbReference>
<dbReference type="Gene3D" id="3.30.1520.10">
    <property type="entry name" value="Phox-like domain"/>
    <property type="match status" value="1"/>
</dbReference>
<feature type="compositionally biased region" description="Polar residues" evidence="4">
    <location>
        <begin position="417"/>
        <end position="448"/>
    </location>
</feature>
<feature type="region of interest" description="Disordered" evidence="4">
    <location>
        <begin position="471"/>
        <end position="599"/>
    </location>
</feature>
<evidence type="ECO:0000256" key="1">
    <source>
        <dbReference type="ARBA" id="ARBA00022443"/>
    </source>
</evidence>